<accession>A0A194VIX6</accession>
<dbReference type="SUPFAM" id="SSF54373">
    <property type="entry name" value="FAD-linked reductases, C-terminal domain"/>
    <property type="match status" value="1"/>
</dbReference>
<sequence length="698" mass="77609">MMFPMVSLAALSLAHAVTPASTSSYPVHLETRSELNSRAANIHVSVDEGVEGVISFTYGSCLDLKETDSHHLISRHAHSTSTDRLVWLIPEDASSGGCMSAWGPDGSLLGRSEPQQLASRRGRKRGVEETHKRAMSKKRDSPSAVAMTNASGIDAWGPWFNGVELLQSKNLSAVDVSAAKSKKIGIIGAGMSGLMTFLTLKQAGFENLEIIEAGERLGGRVHTVYLSGGPFDYSYQEMGPMRFPYQWTSSSNETYNITDHQLVFQLAAELNEINGHDANFSIDFIPWHQSSENGLYYYNGIKLDNGLPPTIGQVEANSSLAVQSVYDESSIALDDKISSLVTSDELYAEIATNMFEAHKEFLENGVDGLPGDQWSEFAYMVNYLKASLNDTDIVSAGSEGLSFWDAIYEGLYFSAAEWKTIDGGLNRLPLAFHPSVDKYTTMDRKIERVQFDAENEQVNLQWRNNYTETEFQNASYDYAVVGVPFSIVKKWRVSPPLPLTMSNAINNMPYEAACKVALEFKTRFWEHYENPIYGGCSTSTDIPGIGSICYPSYNINGTGPASMIGSYISESEWGQRWASASEDEHMEYVLQAMIEIHGDVAREQFTGKYDRRCWILDPLESASWAAPNVGQHQLYLPEYFKTHNNMIFVGEHTSYTHAWISSALESGIRGSVQLMLELGLVDEAKATVEKWMARWIEV</sequence>
<dbReference type="SMR" id="A0A194VIX6"/>
<dbReference type="InterPro" id="IPR002937">
    <property type="entry name" value="Amino_oxidase"/>
</dbReference>
<reference evidence="4" key="1">
    <citation type="submission" date="2014-12" db="EMBL/GenBank/DDBJ databases">
        <title>Genome Sequence of Valsa Canker Pathogens Uncovers a Specific Adaption of Colonization on Woody Bark.</title>
        <authorList>
            <person name="Yin Z."/>
            <person name="Liu H."/>
            <person name="Gao X."/>
            <person name="Li Z."/>
            <person name="Song N."/>
            <person name="Ke X."/>
            <person name="Dai Q."/>
            <person name="Wu Y."/>
            <person name="Sun Y."/>
            <person name="Xu J.-R."/>
            <person name="Kang Z.K."/>
            <person name="Wang L."/>
            <person name="Huang L."/>
        </authorList>
    </citation>
    <scope>NUCLEOTIDE SEQUENCE [LARGE SCALE GENOMIC DNA]</scope>
    <source>
        <strain evidence="4">03-8</strain>
    </source>
</reference>
<dbReference type="PANTHER" id="PTHR10742">
    <property type="entry name" value="FLAVIN MONOAMINE OXIDASE"/>
    <property type="match status" value="1"/>
</dbReference>
<proteinExistence type="predicted"/>
<keyword evidence="5" id="KW-1185">Reference proteome</keyword>
<dbReference type="SUPFAM" id="SSF51905">
    <property type="entry name" value="FAD/NAD(P)-binding domain"/>
    <property type="match status" value="1"/>
</dbReference>
<feature type="compositionally biased region" description="Basic and acidic residues" evidence="1">
    <location>
        <begin position="125"/>
        <end position="141"/>
    </location>
</feature>
<evidence type="ECO:0000313" key="4">
    <source>
        <dbReference type="EMBL" id="KUI63928.1"/>
    </source>
</evidence>
<organism evidence="4 5">
    <name type="scientific">Cytospora mali</name>
    <name type="common">Apple Valsa canker fungus</name>
    <name type="synonym">Valsa mali</name>
    <dbReference type="NCBI Taxonomy" id="578113"/>
    <lineage>
        <taxon>Eukaryota</taxon>
        <taxon>Fungi</taxon>
        <taxon>Dikarya</taxon>
        <taxon>Ascomycota</taxon>
        <taxon>Pezizomycotina</taxon>
        <taxon>Sordariomycetes</taxon>
        <taxon>Sordariomycetidae</taxon>
        <taxon>Diaporthales</taxon>
        <taxon>Cytosporaceae</taxon>
        <taxon>Cytospora</taxon>
    </lineage>
</organism>
<dbReference type="Gene3D" id="3.90.660.10">
    <property type="match status" value="1"/>
</dbReference>
<evidence type="ECO:0000313" key="5">
    <source>
        <dbReference type="Proteomes" id="UP000078559"/>
    </source>
</evidence>
<dbReference type="InterPro" id="IPR050281">
    <property type="entry name" value="Flavin_monoamine_oxidase"/>
</dbReference>
<dbReference type="GO" id="GO:0009063">
    <property type="term" value="P:amino acid catabolic process"/>
    <property type="evidence" value="ECO:0007669"/>
    <property type="project" value="TreeGrafter"/>
</dbReference>
<dbReference type="Gene3D" id="1.20.1440.240">
    <property type="match status" value="1"/>
</dbReference>
<dbReference type="InterPro" id="IPR036188">
    <property type="entry name" value="FAD/NAD-bd_sf"/>
</dbReference>
<protein>
    <submittedName>
        <fullName evidence="4">L-amino-acid oxidase</fullName>
    </submittedName>
</protein>
<gene>
    <name evidence="4" type="ORF">VM1G_10677</name>
</gene>
<feature type="chain" id="PRO_5008266566" evidence="2">
    <location>
        <begin position="17"/>
        <end position="698"/>
    </location>
</feature>
<dbReference type="EMBL" id="KN796115">
    <property type="protein sequence ID" value="KUI63928.1"/>
    <property type="molecule type" value="Genomic_DNA"/>
</dbReference>
<feature type="region of interest" description="Disordered" evidence="1">
    <location>
        <begin position="105"/>
        <end position="144"/>
    </location>
</feature>
<feature type="domain" description="Amine oxidase" evidence="3">
    <location>
        <begin position="191"/>
        <end position="673"/>
    </location>
</feature>
<dbReference type="AlphaFoldDB" id="A0A194VIX6"/>
<dbReference type="GO" id="GO:0001716">
    <property type="term" value="F:L-amino-acid oxidase activity"/>
    <property type="evidence" value="ECO:0007669"/>
    <property type="project" value="TreeGrafter"/>
</dbReference>
<dbReference type="Proteomes" id="UP000078559">
    <property type="component" value="Unassembled WGS sequence"/>
</dbReference>
<dbReference type="Gene3D" id="3.50.50.60">
    <property type="entry name" value="FAD/NAD(P)-binding domain"/>
    <property type="match status" value="1"/>
</dbReference>
<evidence type="ECO:0000259" key="3">
    <source>
        <dbReference type="Pfam" id="PF01593"/>
    </source>
</evidence>
<evidence type="ECO:0000256" key="1">
    <source>
        <dbReference type="SAM" id="MobiDB-lite"/>
    </source>
</evidence>
<dbReference type="Pfam" id="PF01593">
    <property type="entry name" value="Amino_oxidase"/>
    <property type="match status" value="1"/>
</dbReference>
<dbReference type="OrthoDB" id="7777654at2759"/>
<dbReference type="PANTHER" id="PTHR10742:SF382">
    <property type="entry name" value="AMINE OXIDASE DOMAIN-CONTAINING PROTEIN"/>
    <property type="match status" value="1"/>
</dbReference>
<feature type="signal peptide" evidence="2">
    <location>
        <begin position="1"/>
        <end position="16"/>
    </location>
</feature>
<name>A0A194VIX6_CYTMA</name>
<keyword evidence="2" id="KW-0732">Signal</keyword>
<evidence type="ECO:0000256" key="2">
    <source>
        <dbReference type="SAM" id="SignalP"/>
    </source>
</evidence>